<dbReference type="RefSeq" id="WP_113921821.1">
    <property type="nucleotide sequence ID" value="NZ_QNRX01000027.1"/>
</dbReference>
<dbReference type="Pfam" id="PF11738">
    <property type="entry name" value="DUF3298"/>
    <property type="match status" value="1"/>
</dbReference>
<comment type="caution">
    <text evidence="2">The sequence shown here is derived from an EMBL/GenBank/DDBJ whole genome shotgun (WGS) entry which is preliminary data.</text>
</comment>
<reference evidence="2 3" key="1">
    <citation type="submission" date="2018-06" db="EMBL/GenBank/DDBJ databases">
        <title>Genomic Encyclopedia of Type Strains, Phase IV (KMG-IV): sequencing the most valuable type-strain genomes for metagenomic binning, comparative biology and taxonomic classification.</title>
        <authorList>
            <person name="Goeker M."/>
        </authorList>
    </citation>
    <scope>NUCLEOTIDE SEQUENCE [LARGE SCALE GENOMIC DNA]</scope>
    <source>
        <strain evidence="2 3">DSM 22112</strain>
    </source>
</reference>
<dbReference type="Gene3D" id="3.90.640.20">
    <property type="entry name" value="Heat-shock cognate protein, ATPase"/>
    <property type="match status" value="1"/>
</dbReference>
<dbReference type="InterPro" id="IPR021729">
    <property type="entry name" value="DUF3298"/>
</dbReference>
<keyword evidence="3" id="KW-1185">Reference proteome</keyword>
<evidence type="ECO:0000259" key="1">
    <source>
        <dbReference type="Pfam" id="PF11738"/>
    </source>
</evidence>
<dbReference type="EMBL" id="QNRX01000027">
    <property type="protein sequence ID" value="RBP57641.1"/>
    <property type="molecule type" value="Genomic_DNA"/>
</dbReference>
<gene>
    <name evidence="2" type="ORF">DES36_12710</name>
</gene>
<protein>
    <submittedName>
        <fullName evidence="2">Uncharacterized protein DUF3298</fullName>
    </submittedName>
</protein>
<evidence type="ECO:0000313" key="3">
    <source>
        <dbReference type="Proteomes" id="UP000253490"/>
    </source>
</evidence>
<organism evidence="2 3">
    <name type="scientific">Alkalibaculum bacchi</name>
    <dbReference type="NCBI Taxonomy" id="645887"/>
    <lineage>
        <taxon>Bacteria</taxon>
        <taxon>Bacillati</taxon>
        <taxon>Bacillota</taxon>
        <taxon>Clostridia</taxon>
        <taxon>Eubacteriales</taxon>
        <taxon>Eubacteriaceae</taxon>
        <taxon>Alkalibaculum</taxon>
    </lineage>
</organism>
<dbReference type="Gene3D" id="3.30.565.40">
    <property type="entry name" value="Fervidobacterium nodosum Rt17-B1 like"/>
    <property type="match status" value="1"/>
</dbReference>
<proteinExistence type="predicted"/>
<dbReference type="OrthoDB" id="5637at2"/>
<dbReference type="InterPro" id="IPR037126">
    <property type="entry name" value="PdaC/RsiV-like_sf"/>
</dbReference>
<dbReference type="AlphaFoldDB" id="A0A366HZ77"/>
<evidence type="ECO:0000313" key="2">
    <source>
        <dbReference type="EMBL" id="RBP57641.1"/>
    </source>
</evidence>
<name>A0A366HZ77_9FIRM</name>
<accession>A0A366HZ77</accession>
<dbReference type="Proteomes" id="UP000253490">
    <property type="component" value="Unassembled WGS sequence"/>
</dbReference>
<feature type="domain" description="DUF3298" evidence="1">
    <location>
        <begin position="112"/>
        <end position="182"/>
    </location>
</feature>
<sequence>MTSKFPVVIRTLSYCTQNINFYYPAVYIPNNSYVQGLINFTIYENMLRLSKNLMVPDIPTYVTGSYELKNNQKGVLTLSLIGFAEFGGAHPMTMIKSLNFDLSTGKDIPFYELFKPNSNYIAILSEMVLEELKKQDIMLFEDYPGVKPNQDYYIADKALVIYFQLYEIAPYVVGFPYAVIPIYSIMDLVQEGGLLDKVVR</sequence>